<sequence>MAQRSQEQSILVSPSISDRLLSDKANSNFCFLGWWAVFAPKSKSSGLCWIRLAGFYLLFRTSSANPRLGGITKILRIVLAEQAYYLSCKPIGSFCGLQIK</sequence>
<dbReference type="AlphaFoldDB" id="A0A0A0K7J3"/>
<reference evidence="1 2" key="2">
    <citation type="journal article" date="2009" name="PLoS ONE">
        <title>An integrated genetic and cytogenetic map of the cucumber genome.</title>
        <authorList>
            <person name="Ren Y."/>
            <person name="Zhang Z."/>
            <person name="Liu J."/>
            <person name="Staub J.E."/>
            <person name="Han Y."/>
            <person name="Cheng Z."/>
            <person name="Li X."/>
            <person name="Lu J."/>
            <person name="Miao H."/>
            <person name="Kang H."/>
            <person name="Xie B."/>
            <person name="Gu X."/>
            <person name="Wang X."/>
            <person name="Du Y."/>
            <person name="Jin W."/>
            <person name="Huang S."/>
        </authorList>
    </citation>
    <scope>NUCLEOTIDE SEQUENCE [LARGE SCALE GENOMIC DNA]</scope>
    <source>
        <strain evidence="2">cv. 9930</strain>
    </source>
</reference>
<dbReference type="Proteomes" id="UP000029981">
    <property type="component" value="Chromosome 6"/>
</dbReference>
<reference evidence="1 2" key="3">
    <citation type="journal article" date="2010" name="BMC Genomics">
        <title>Transcriptome sequencing and comparative analysis of cucumber flowers with different sex types.</title>
        <authorList>
            <person name="Guo S."/>
            <person name="Zheng Y."/>
            <person name="Joung J.G."/>
            <person name="Liu S."/>
            <person name="Zhang Z."/>
            <person name="Crasta O.R."/>
            <person name="Sobral B.W."/>
            <person name="Xu Y."/>
            <person name="Huang S."/>
            <person name="Fei Z."/>
        </authorList>
    </citation>
    <scope>NUCLEOTIDE SEQUENCE [LARGE SCALE GENOMIC DNA]</scope>
    <source>
        <strain evidence="2">cv. 9930</strain>
    </source>
</reference>
<evidence type="ECO:0000313" key="2">
    <source>
        <dbReference type="Proteomes" id="UP000029981"/>
    </source>
</evidence>
<accession>A0A0A0K7J3</accession>
<protein>
    <submittedName>
        <fullName evidence="1">Uncharacterized protein</fullName>
    </submittedName>
</protein>
<keyword evidence="2" id="KW-1185">Reference proteome</keyword>
<organism evidence="1 2">
    <name type="scientific">Cucumis sativus</name>
    <name type="common">Cucumber</name>
    <dbReference type="NCBI Taxonomy" id="3659"/>
    <lineage>
        <taxon>Eukaryota</taxon>
        <taxon>Viridiplantae</taxon>
        <taxon>Streptophyta</taxon>
        <taxon>Embryophyta</taxon>
        <taxon>Tracheophyta</taxon>
        <taxon>Spermatophyta</taxon>
        <taxon>Magnoliopsida</taxon>
        <taxon>eudicotyledons</taxon>
        <taxon>Gunneridae</taxon>
        <taxon>Pentapetalae</taxon>
        <taxon>rosids</taxon>
        <taxon>fabids</taxon>
        <taxon>Cucurbitales</taxon>
        <taxon>Cucurbitaceae</taxon>
        <taxon>Benincaseae</taxon>
        <taxon>Cucumis</taxon>
    </lineage>
</organism>
<reference evidence="1 2" key="1">
    <citation type="journal article" date="2009" name="Nat. Genet.">
        <title>The genome of the cucumber, Cucumis sativus L.</title>
        <authorList>
            <person name="Huang S."/>
            <person name="Li R."/>
            <person name="Zhang Z."/>
            <person name="Li L."/>
            <person name="Gu X."/>
            <person name="Fan W."/>
            <person name="Lucas W.J."/>
            <person name="Wang X."/>
            <person name="Xie B."/>
            <person name="Ni P."/>
            <person name="Ren Y."/>
            <person name="Zhu H."/>
            <person name="Li J."/>
            <person name="Lin K."/>
            <person name="Jin W."/>
            <person name="Fei Z."/>
            <person name="Li G."/>
            <person name="Staub J."/>
            <person name="Kilian A."/>
            <person name="van der Vossen E.A."/>
            <person name="Wu Y."/>
            <person name="Guo J."/>
            <person name="He J."/>
            <person name="Jia Z."/>
            <person name="Ren Y."/>
            <person name="Tian G."/>
            <person name="Lu Y."/>
            <person name="Ruan J."/>
            <person name="Qian W."/>
            <person name="Wang M."/>
            <person name="Huang Q."/>
            <person name="Li B."/>
            <person name="Xuan Z."/>
            <person name="Cao J."/>
            <person name="Asan"/>
            <person name="Wu Z."/>
            <person name="Zhang J."/>
            <person name="Cai Q."/>
            <person name="Bai Y."/>
            <person name="Zhao B."/>
            <person name="Han Y."/>
            <person name="Li Y."/>
            <person name="Li X."/>
            <person name="Wang S."/>
            <person name="Shi Q."/>
            <person name="Liu S."/>
            <person name="Cho W.K."/>
            <person name="Kim J.Y."/>
            <person name="Xu Y."/>
            <person name="Heller-Uszynska K."/>
            <person name="Miao H."/>
            <person name="Cheng Z."/>
            <person name="Zhang S."/>
            <person name="Wu J."/>
            <person name="Yang Y."/>
            <person name="Kang H."/>
            <person name="Li M."/>
            <person name="Liang H."/>
            <person name="Ren X."/>
            <person name="Shi Z."/>
            <person name="Wen M."/>
            <person name="Jian M."/>
            <person name="Yang H."/>
            <person name="Zhang G."/>
            <person name="Yang Z."/>
            <person name="Chen R."/>
            <person name="Liu S."/>
            <person name="Li J."/>
            <person name="Ma L."/>
            <person name="Liu H."/>
            <person name="Zhou Y."/>
            <person name="Zhao J."/>
            <person name="Fang X."/>
            <person name="Li G."/>
            <person name="Fang L."/>
            <person name="Li Y."/>
            <person name="Liu D."/>
            <person name="Zheng H."/>
            <person name="Zhang Y."/>
            <person name="Qin N."/>
            <person name="Li Z."/>
            <person name="Yang G."/>
            <person name="Yang S."/>
            <person name="Bolund L."/>
            <person name="Kristiansen K."/>
            <person name="Zheng H."/>
            <person name="Li S."/>
            <person name="Zhang X."/>
            <person name="Yang H."/>
            <person name="Wang J."/>
            <person name="Sun R."/>
            <person name="Zhang B."/>
            <person name="Jiang S."/>
            <person name="Wang J."/>
            <person name="Du Y."/>
            <person name="Li S."/>
        </authorList>
    </citation>
    <scope>NUCLEOTIDE SEQUENCE [LARGE SCALE GENOMIC DNA]</scope>
    <source>
        <strain evidence="2">cv. 9930</strain>
    </source>
</reference>
<gene>
    <name evidence="1" type="ORF">Csa_6G006900</name>
</gene>
<dbReference type="EMBL" id="CM002927">
    <property type="protein sequence ID" value="KGN45705.1"/>
    <property type="molecule type" value="Genomic_DNA"/>
</dbReference>
<dbReference type="Gramene" id="KGN45705">
    <property type="protein sequence ID" value="KGN45705"/>
    <property type="gene ID" value="Csa_6G006900"/>
</dbReference>
<proteinExistence type="predicted"/>
<reference evidence="1 2" key="4">
    <citation type="journal article" date="2011" name="BMC Genomics">
        <title>RNA-Seq improves annotation of protein-coding genes in the cucumber genome.</title>
        <authorList>
            <person name="Li Z."/>
            <person name="Zhang Z."/>
            <person name="Yan P."/>
            <person name="Huang S."/>
            <person name="Fei Z."/>
            <person name="Lin K."/>
        </authorList>
    </citation>
    <scope>NUCLEOTIDE SEQUENCE [LARGE SCALE GENOMIC DNA]</scope>
    <source>
        <strain evidence="2">cv. 9930</strain>
    </source>
</reference>
<name>A0A0A0K7J3_CUCSA</name>
<evidence type="ECO:0000313" key="1">
    <source>
        <dbReference type="EMBL" id="KGN45705.1"/>
    </source>
</evidence>